<protein>
    <recommendedName>
        <fullName evidence="1">Tubulin-folding cofactor D ARM repeats domain-containing protein</fullName>
    </recommendedName>
</protein>
<gene>
    <name evidence="2" type="ORF">J1605_003778</name>
</gene>
<dbReference type="PANTHER" id="PTHR12658:SF0">
    <property type="entry name" value="TUBULIN-SPECIFIC CHAPERONE D"/>
    <property type="match status" value="1"/>
</dbReference>
<dbReference type="InterPro" id="IPR058033">
    <property type="entry name" value="ARM_TBCD_2nd"/>
</dbReference>
<dbReference type="GO" id="GO:0007023">
    <property type="term" value="P:post-chaperonin tubulin folding pathway"/>
    <property type="evidence" value="ECO:0007669"/>
    <property type="project" value="InterPro"/>
</dbReference>
<dbReference type="GO" id="GO:0005096">
    <property type="term" value="F:GTPase activator activity"/>
    <property type="evidence" value="ECO:0007669"/>
    <property type="project" value="InterPro"/>
</dbReference>
<accession>A0AB34HPW8</accession>
<keyword evidence="3" id="KW-1185">Reference proteome</keyword>
<evidence type="ECO:0000259" key="1">
    <source>
        <dbReference type="Pfam" id="PF25767"/>
    </source>
</evidence>
<sequence>MKESMTSAEGLSQQRARAGLARHKYLSMENVKTVYPTCLDDCRLPDSNQTLLRKLGVKLVQRLGLTFLKPQVAKWRYQRGCRSLIASLQLSLQSPRDPGIQAETPDSDGEDDVPEEVESVIEQLLIGLKDKDTIVRWSAAKGIGRLAGRLPKELADDVAGSVLDCFSFQETDNAWHGGCLALAELSRRGLLLPSRLPDGEYEASFVWSRPFVHVEVLHPAPSPVWPAVSTHHASALPDHHECCRREPSRPVLSAFFLMLAFLIPDASSPL</sequence>
<dbReference type="GO" id="GO:0034333">
    <property type="term" value="P:adherens junction assembly"/>
    <property type="evidence" value="ECO:0007669"/>
    <property type="project" value="TreeGrafter"/>
</dbReference>
<evidence type="ECO:0000313" key="2">
    <source>
        <dbReference type="EMBL" id="KAJ8793101.1"/>
    </source>
</evidence>
<feature type="domain" description="Tubulin-folding cofactor D ARM repeats" evidence="1">
    <location>
        <begin position="51"/>
        <end position="198"/>
    </location>
</feature>
<dbReference type="GO" id="GO:0007021">
    <property type="term" value="P:tubulin complex assembly"/>
    <property type="evidence" value="ECO:0007669"/>
    <property type="project" value="InterPro"/>
</dbReference>
<organism evidence="2 3">
    <name type="scientific">Eschrichtius robustus</name>
    <name type="common">California gray whale</name>
    <name type="synonym">Eschrichtius gibbosus</name>
    <dbReference type="NCBI Taxonomy" id="9764"/>
    <lineage>
        <taxon>Eukaryota</taxon>
        <taxon>Metazoa</taxon>
        <taxon>Chordata</taxon>
        <taxon>Craniata</taxon>
        <taxon>Vertebrata</taxon>
        <taxon>Euteleostomi</taxon>
        <taxon>Mammalia</taxon>
        <taxon>Eutheria</taxon>
        <taxon>Laurasiatheria</taxon>
        <taxon>Artiodactyla</taxon>
        <taxon>Whippomorpha</taxon>
        <taxon>Cetacea</taxon>
        <taxon>Mysticeti</taxon>
        <taxon>Eschrichtiidae</taxon>
        <taxon>Eschrichtius</taxon>
    </lineage>
</organism>
<dbReference type="EMBL" id="JAIQCJ010001017">
    <property type="protein sequence ID" value="KAJ8793101.1"/>
    <property type="molecule type" value="Genomic_DNA"/>
</dbReference>
<dbReference type="Gene3D" id="1.25.10.10">
    <property type="entry name" value="Leucine-rich Repeat Variant"/>
    <property type="match status" value="1"/>
</dbReference>
<dbReference type="GO" id="GO:0070830">
    <property type="term" value="P:bicellular tight junction assembly"/>
    <property type="evidence" value="ECO:0007669"/>
    <property type="project" value="TreeGrafter"/>
</dbReference>
<dbReference type="GO" id="GO:0016328">
    <property type="term" value="C:lateral plasma membrane"/>
    <property type="evidence" value="ECO:0007669"/>
    <property type="project" value="TreeGrafter"/>
</dbReference>
<dbReference type="GO" id="GO:0000226">
    <property type="term" value="P:microtubule cytoskeleton organization"/>
    <property type="evidence" value="ECO:0007669"/>
    <property type="project" value="TreeGrafter"/>
</dbReference>
<evidence type="ECO:0000313" key="3">
    <source>
        <dbReference type="Proteomes" id="UP001159641"/>
    </source>
</evidence>
<dbReference type="Proteomes" id="UP001159641">
    <property type="component" value="Unassembled WGS sequence"/>
</dbReference>
<comment type="caution">
    <text evidence="2">The sequence shown here is derived from an EMBL/GenBank/DDBJ whole genome shotgun (WGS) entry which is preliminary data.</text>
</comment>
<dbReference type="InterPro" id="IPR011989">
    <property type="entry name" value="ARM-like"/>
</dbReference>
<reference evidence="2 3" key="1">
    <citation type="submission" date="2022-11" db="EMBL/GenBank/DDBJ databases">
        <title>Whole genome sequence of Eschrichtius robustus ER-17-0199.</title>
        <authorList>
            <person name="Bruniche-Olsen A."/>
            <person name="Black A.N."/>
            <person name="Fields C.J."/>
            <person name="Walden K."/>
            <person name="Dewoody J.A."/>
        </authorList>
    </citation>
    <scope>NUCLEOTIDE SEQUENCE [LARGE SCALE GENOMIC DNA]</scope>
    <source>
        <strain evidence="2">ER-17-0199</strain>
        <tissue evidence="2">Blubber</tissue>
    </source>
</reference>
<dbReference type="PANTHER" id="PTHR12658">
    <property type="entry name" value="BETA-TUBULIN COFACTOR D"/>
    <property type="match status" value="1"/>
</dbReference>
<dbReference type="GO" id="GO:0048487">
    <property type="term" value="F:beta-tubulin binding"/>
    <property type="evidence" value="ECO:0007669"/>
    <property type="project" value="InterPro"/>
</dbReference>
<dbReference type="AlphaFoldDB" id="A0AB34HPW8"/>
<dbReference type="InterPro" id="IPR016024">
    <property type="entry name" value="ARM-type_fold"/>
</dbReference>
<dbReference type="InterPro" id="IPR033162">
    <property type="entry name" value="TBCD"/>
</dbReference>
<dbReference type="Pfam" id="PF25767">
    <property type="entry name" value="ARM_TBCD_2nd"/>
    <property type="match status" value="1"/>
</dbReference>
<proteinExistence type="predicted"/>
<name>A0AB34HPW8_ESCRO</name>
<dbReference type="SUPFAM" id="SSF48371">
    <property type="entry name" value="ARM repeat"/>
    <property type="match status" value="1"/>
</dbReference>